<accession>A0ABR7R991</accession>
<sequence length="72" mass="7976">MIWLLFLALAALALAPLGLVLLRPPRPQGRREADLALYRAQLAELEREQAAGRLDEAAFAAARTEVQRRLLA</sequence>
<comment type="caution">
    <text evidence="1">The sequence shown here is derived from an EMBL/GenBank/DDBJ whole genome shotgun (WGS) entry which is preliminary data.</text>
</comment>
<dbReference type="InterPro" id="IPR017560">
    <property type="entry name" value="Cyt_c_biogenesis_CcmI"/>
</dbReference>
<keyword evidence="2" id="KW-1185">Reference proteome</keyword>
<proteinExistence type="predicted"/>
<protein>
    <submittedName>
        <fullName evidence="1">C-type cytochrome biogenesis protein CcmI</fullName>
    </submittedName>
</protein>
<feature type="non-terminal residue" evidence="1">
    <location>
        <position position="72"/>
    </location>
</feature>
<evidence type="ECO:0000313" key="1">
    <source>
        <dbReference type="EMBL" id="MBC9178263.1"/>
    </source>
</evidence>
<evidence type="ECO:0000313" key="2">
    <source>
        <dbReference type="Proteomes" id="UP000603940"/>
    </source>
</evidence>
<reference evidence="1 2" key="1">
    <citation type="journal article" date="2009" name="Int. J. Syst. Evol. Microbiol.">
        <title>Transfer of Teichococcus ludipueritiae and Muricoccus roseus to the genus Roseomonas, as Roseomonas ludipueritiae comb. nov. and Roseomonas rosea comb. nov., respectively, and emended description of the genus Roseomonas.</title>
        <authorList>
            <person name="Sanchez-Porro C."/>
            <person name="Gallego V."/>
            <person name="Busse H.J."/>
            <person name="Kampfer P."/>
            <person name="Ventosa A."/>
        </authorList>
    </citation>
    <scope>NUCLEOTIDE SEQUENCE [LARGE SCALE GENOMIC DNA]</scope>
    <source>
        <strain evidence="1 2">DSM 14915</strain>
    </source>
</reference>
<gene>
    <name evidence="1" type="primary">ccmI</name>
    <name evidence="1" type="ORF">IBL25_15055</name>
</gene>
<dbReference type="RefSeq" id="WP_187779365.1">
    <property type="nucleotide sequence ID" value="NZ_JACTUZ010000068.1"/>
</dbReference>
<name>A0ABR7R991_9PROT</name>
<organism evidence="1 2">
    <name type="scientific">Pseudoroseomonas ludipueritiae</name>
    <dbReference type="NCBI Taxonomy" id="198093"/>
    <lineage>
        <taxon>Bacteria</taxon>
        <taxon>Pseudomonadati</taxon>
        <taxon>Pseudomonadota</taxon>
        <taxon>Alphaproteobacteria</taxon>
        <taxon>Acetobacterales</taxon>
        <taxon>Acetobacteraceae</taxon>
        <taxon>Pseudoroseomonas</taxon>
    </lineage>
</organism>
<dbReference type="EMBL" id="JACTUZ010000068">
    <property type="protein sequence ID" value="MBC9178263.1"/>
    <property type="molecule type" value="Genomic_DNA"/>
</dbReference>
<dbReference type="Proteomes" id="UP000603940">
    <property type="component" value="Unassembled WGS sequence"/>
</dbReference>
<dbReference type="NCBIfam" id="TIGR03142">
    <property type="entry name" value="cytochro_ccmI"/>
    <property type="match status" value="1"/>
</dbReference>